<dbReference type="Gene3D" id="2.30.30.90">
    <property type="match status" value="1"/>
</dbReference>
<gene>
    <name evidence="3" type="ORF">bsdcttw_24210</name>
</gene>
<dbReference type="PANTHER" id="PTHR42954:SF2">
    <property type="entry name" value="FE(2+) TRANSPORT PROTEIN A"/>
    <property type="match status" value="1"/>
</dbReference>
<evidence type="ECO:0000313" key="4">
    <source>
        <dbReference type="Proteomes" id="UP000515703"/>
    </source>
</evidence>
<reference evidence="3 4" key="1">
    <citation type="submission" date="2020-08" db="EMBL/GenBank/DDBJ databases">
        <title>Draft genome sequencing of an Anaerocolumna strain isolated from anoxic soil subjected to BSD treatment.</title>
        <authorList>
            <person name="Uek A."/>
            <person name="Tonouchi A."/>
        </authorList>
    </citation>
    <scope>NUCLEOTIDE SEQUENCE [LARGE SCALE GENOMIC DNA]</scope>
    <source>
        <strain evidence="3 4">CTTW</strain>
    </source>
</reference>
<dbReference type="SUPFAM" id="SSF50037">
    <property type="entry name" value="C-terminal domain of transcriptional repressors"/>
    <property type="match status" value="1"/>
</dbReference>
<dbReference type="InterPro" id="IPR008988">
    <property type="entry name" value="Transcriptional_repressor_C"/>
</dbReference>
<organism evidence="3 4">
    <name type="scientific">Anaerocolumna chitinilytica</name>
    <dbReference type="NCBI Taxonomy" id="1727145"/>
    <lineage>
        <taxon>Bacteria</taxon>
        <taxon>Bacillati</taxon>
        <taxon>Bacillota</taxon>
        <taxon>Clostridia</taxon>
        <taxon>Lachnospirales</taxon>
        <taxon>Lachnospiraceae</taxon>
        <taxon>Anaerocolumna</taxon>
    </lineage>
</organism>
<accession>A0A7I8DLY4</accession>
<feature type="domain" description="Ferrous iron transporter FeoA-like" evidence="2">
    <location>
        <begin position="1"/>
        <end position="73"/>
    </location>
</feature>
<dbReference type="PANTHER" id="PTHR42954">
    <property type="entry name" value="FE(2+) TRANSPORT PROTEIN A"/>
    <property type="match status" value="1"/>
</dbReference>
<dbReference type="KEGG" id="acht:bsdcttw_24210"/>
<evidence type="ECO:0000313" key="3">
    <source>
        <dbReference type="EMBL" id="BCJ99380.1"/>
    </source>
</evidence>
<dbReference type="InterPro" id="IPR052713">
    <property type="entry name" value="FeoA"/>
</dbReference>
<keyword evidence="4" id="KW-1185">Reference proteome</keyword>
<dbReference type="RefSeq" id="WP_185255156.1">
    <property type="nucleotide sequence ID" value="NZ_AP023368.1"/>
</dbReference>
<protein>
    <recommendedName>
        <fullName evidence="2">Ferrous iron transporter FeoA-like domain-containing protein</fullName>
    </recommendedName>
</protein>
<evidence type="ECO:0000256" key="1">
    <source>
        <dbReference type="ARBA" id="ARBA00023004"/>
    </source>
</evidence>
<dbReference type="Pfam" id="PF04023">
    <property type="entry name" value="FeoA"/>
    <property type="match status" value="1"/>
</dbReference>
<dbReference type="EMBL" id="AP023368">
    <property type="protein sequence ID" value="BCJ99380.1"/>
    <property type="molecule type" value="Genomic_DNA"/>
</dbReference>
<reference evidence="3 4" key="2">
    <citation type="submission" date="2020-08" db="EMBL/GenBank/DDBJ databases">
        <authorList>
            <person name="Ueki A."/>
            <person name="Tonouchi A."/>
        </authorList>
    </citation>
    <scope>NUCLEOTIDE SEQUENCE [LARGE SCALE GENOMIC DNA]</scope>
    <source>
        <strain evidence="3 4">CTTW</strain>
    </source>
</reference>
<dbReference type="AlphaFoldDB" id="A0A7I8DLY4"/>
<dbReference type="InterPro" id="IPR007167">
    <property type="entry name" value="Fe-transptr_FeoA-like"/>
</dbReference>
<dbReference type="Proteomes" id="UP000515703">
    <property type="component" value="Chromosome"/>
</dbReference>
<name>A0A7I8DLY4_9FIRM</name>
<dbReference type="GO" id="GO:0046914">
    <property type="term" value="F:transition metal ion binding"/>
    <property type="evidence" value="ECO:0007669"/>
    <property type="project" value="InterPro"/>
</dbReference>
<sequence length="76" mass="8610">MTLDQLRIGKRGRIVSVSGKGALRDRLLDMGLTPGTEVMVRRMAPFGDPMEILLRGYELTLRLEDAKNIEIERVKL</sequence>
<keyword evidence="1" id="KW-0408">Iron</keyword>
<proteinExistence type="predicted"/>
<evidence type="ECO:0000259" key="2">
    <source>
        <dbReference type="SMART" id="SM00899"/>
    </source>
</evidence>
<dbReference type="InterPro" id="IPR038157">
    <property type="entry name" value="FeoA_core_dom"/>
</dbReference>
<dbReference type="SMART" id="SM00899">
    <property type="entry name" value="FeoA"/>
    <property type="match status" value="1"/>
</dbReference>